<dbReference type="EMBL" id="UYRT01097545">
    <property type="protein sequence ID" value="VDN41337.1"/>
    <property type="molecule type" value="Genomic_DNA"/>
</dbReference>
<dbReference type="PANTHER" id="PTHR13237:SF8">
    <property type="entry name" value="SOMETHING ABOUT SILENCING PROTEIN 10"/>
    <property type="match status" value="1"/>
</dbReference>
<dbReference type="GO" id="GO:0000462">
    <property type="term" value="P:maturation of SSU-rRNA from tricistronic rRNA transcript (SSU-rRNA, 5.8S rRNA, LSU-rRNA)"/>
    <property type="evidence" value="ECO:0007669"/>
    <property type="project" value="TreeGrafter"/>
</dbReference>
<keyword evidence="3" id="KW-0539">Nucleus</keyword>
<evidence type="ECO:0000259" key="5">
    <source>
        <dbReference type="Pfam" id="PF09368"/>
    </source>
</evidence>
<comment type="subcellular location">
    <subcellularLocation>
        <location evidence="1">Nucleus</location>
    </subcellularLocation>
</comment>
<evidence type="ECO:0000313" key="6">
    <source>
        <dbReference type="EMBL" id="VDN41337.1"/>
    </source>
</evidence>
<dbReference type="GO" id="GO:0032040">
    <property type="term" value="C:small-subunit processome"/>
    <property type="evidence" value="ECO:0007669"/>
    <property type="project" value="TreeGrafter"/>
</dbReference>
<evidence type="ECO:0000256" key="1">
    <source>
        <dbReference type="ARBA" id="ARBA00004123"/>
    </source>
</evidence>
<dbReference type="Pfam" id="PF09368">
    <property type="entry name" value="Sas10"/>
    <property type="match status" value="1"/>
</dbReference>
<evidence type="ECO:0000256" key="4">
    <source>
        <dbReference type="SAM" id="MobiDB-lite"/>
    </source>
</evidence>
<evidence type="ECO:0000256" key="3">
    <source>
        <dbReference type="ARBA" id="ARBA00023242"/>
    </source>
</evidence>
<name>A0A3P7P7U2_9BILA</name>
<feature type="region of interest" description="Disordered" evidence="4">
    <location>
        <begin position="1"/>
        <end position="53"/>
    </location>
</feature>
<gene>
    <name evidence="6" type="ORF">GPUH_LOCUS23338</name>
</gene>
<dbReference type="AlphaFoldDB" id="A0A3P7P7U2"/>
<evidence type="ECO:0000313" key="7">
    <source>
        <dbReference type="Proteomes" id="UP000271098"/>
    </source>
</evidence>
<proteinExistence type="inferred from homology"/>
<organism evidence="6 7">
    <name type="scientific">Gongylonema pulchrum</name>
    <dbReference type="NCBI Taxonomy" id="637853"/>
    <lineage>
        <taxon>Eukaryota</taxon>
        <taxon>Metazoa</taxon>
        <taxon>Ecdysozoa</taxon>
        <taxon>Nematoda</taxon>
        <taxon>Chromadorea</taxon>
        <taxon>Rhabditida</taxon>
        <taxon>Spirurina</taxon>
        <taxon>Spiruromorpha</taxon>
        <taxon>Spiruroidea</taxon>
        <taxon>Gongylonematidae</taxon>
        <taxon>Gongylonema</taxon>
    </lineage>
</organism>
<protein>
    <recommendedName>
        <fullName evidence="5">Sas10 C-terminal domain-containing protein</fullName>
    </recommendedName>
</protein>
<keyword evidence="7" id="KW-1185">Reference proteome</keyword>
<dbReference type="PANTHER" id="PTHR13237">
    <property type="entry name" value="SOMETHING ABOUT SILENCING PROTEIN 10-RELATED"/>
    <property type="match status" value="1"/>
</dbReference>
<feature type="domain" description="Sas10 C-terminal" evidence="5">
    <location>
        <begin position="2"/>
        <end position="66"/>
    </location>
</feature>
<dbReference type="Proteomes" id="UP000271098">
    <property type="component" value="Unassembled WGS sequence"/>
</dbReference>
<feature type="compositionally biased region" description="Basic residues" evidence="4">
    <location>
        <begin position="8"/>
        <end position="37"/>
    </location>
</feature>
<comment type="similarity">
    <text evidence="2">Belongs to the SAS10 family.</text>
</comment>
<evidence type="ECO:0000256" key="2">
    <source>
        <dbReference type="ARBA" id="ARBA00010979"/>
    </source>
</evidence>
<dbReference type="OrthoDB" id="1924577at2759"/>
<reference evidence="6 7" key="1">
    <citation type="submission" date="2018-11" db="EMBL/GenBank/DDBJ databases">
        <authorList>
            <consortium name="Pathogen Informatics"/>
        </authorList>
    </citation>
    <scope>NUCLEOTIDE SEQUENCE [LARGE SCALE GENOMIC DNA]</scope>
</reference>
<sequence>MQIEKNKGLQKKRKSGTQHSRVKKRKQYKKALIRRRSQIPDVRSTNKPYDGEARGIRASVVKSIKLKA</sequence>
<accession>A0A3P7P7U2</accession>
<dbReference type="InterPro" id="IPR018972">
    <property type="entry name" value="Sas10_C_dom"/>
</dbReference>